<reference evidence="1" key="2">
    <citation type="submission" date="2015-07" db="EMBL/GenBank/DDBJ databases">
        <title>Plasmids, circular viruses and viroids from rat gut.</title>
        <authorList>
            <person name="Jorgensen T.J."/>
            <person name="Hansen M.A."/>
            <person name="Xu Z."/>
            <person name="Tabak M.A."/>
            <person name="Sorensen S.J."/>
            <person name="Hansen L.H."/>
        </authorList>
    </citation>
    <scope>NUCLEOTIDE SEQUENCE</scope>
    <source>
        <strain evidence="1">RGFK1540</strain>
    </source>
</reference>
<evidence type="ECO:0000313" key="1">
    <source>
        <dbReference type="EMBL" id="CRY97422.1"/>
    </source>
</evidence>
<proteinExistence type="predicted"/>
<sequence length="208" mass="22214">MILRVQTILHTGDGIAANYYTNSWCITTVSGPDVTALDQYVTAFGDFFDDLAGIISLPVIQTGHGIKFYNLETPTPPNYPFYESTFDLTTAPSGAALPSEVAICLSFQGERMSGNPQARRRGRVYLGPITTSTLSYGRPTSTDRTTIAGAAGTLCANLKAASSPAVFSVWSGTDGAAVAIADGWVDDVYDTQRRRGLQTTAKTLWTAP</sequence>
<protein>
    <submittedName>
        <fullName evidence="1">Uncharacterized protein</fullName>
    </submittedName>
</protein>
<dbReference type="EMBL" id="LN854074">
    <property type="protein sequence ID" value="CRY97422.1"/>
    <property type="molecule type" value="Genomic_DNA"/>
</dbReference>
<accession>A0A0H5QNU6</accession>
<dbReference type="AlphaFoldDB" id="A0A0H5QNU6"/>
<organism evidence="1">
    <name type="scientific">uncultured prokaryote</name>
    <dbReference type="NCBI Taxonomy" id="198431"/>
    <lineage>
        <taxon>unclassified sequences</taxon>
        <taxon>environmental samples</taxon>
    </lineage>
</organism>
<name>A0A0H5QNU6_9ZZZZ</name>
<reference evidence="1" key="1">
    <citation type="submission" date="2015-06" db="EMBL/GenBank/DDBJ databases">
        <authorList>
            <person name="Joergensen T."/>
        </authorList>
    </citation>
    <scope>NUCLEOTIDE SEQUENCE</scope>
    <source>
        <strain evidence="1">RGFK1540</strain>
    </source>
</reference>